<dbReference type="PANTHER" id="PTHR37314:SF4">
    <property type="entry name" value="UPF0700 TRANSMEMBRANE PROTEIN YOAK"/>
    <property type="match status" value="1"/>
</dbReference>
<dbReference type="RefSeq" id="WP_267565149.1">
    <property type="nucleotide sequence ID" value="NZ_JAPNTZ010000008.1"/>
</dbReference>
<sequence>MSEAVTSAPATPVAQARPAVAVVLSFAAGATDAFAFLQLGGIFTANMTGNLILVGLFQRPGYTTTLIGATVAVIVFALVAYLGFRLTLSRVGPSRGARLLLITATVVQVAVLAGYALTDRPLERALLCVFIALSSVAMACQTVIGRTIEARSGVTTTFVTGTLTSLMQNLANGKRDFRTVRTLSIVALVGGALSGALAVATDPLLGAALPLVPSLVALALLATRR</sequence>
<keyword evidence="1" id="KW-1133">Transmembrane helix</keyword>
<evidence type="ECO:0000313" key="2">
    <source>
        <dbReference type="EMBL" id="MCY1140821.1"/>
    </source>
</evidence>
<dbReference type="EMBL" id="JAPNTZ010000008">
    <property type="protein sequence ID" value="MCY1140821.1"/>
    <property type="molecule type" value="Genomic_DNA"/>
</dbReference>
<feature type="transmembrane region" description="Helical" evidence="1">
    <location>
        <begin position="64"/>
        <end position="84"/>
    </location>
</feature>
<feature type="transmembrane region" description="Helical" evidence="1">
    <location>
        <begin position="179"/>
        <end position="198"/>
    </location>
</feature>
<feature type="transmembrane region" description="Helical" evidence="1">
    <location>
        <begin position="204"/>
        <end position="223"/>
    </location>
</feature>
<keyword evidence="1" id="KW-0812">Transmembrane</keyword>
<dbReference type="InterPro" id="IPR010699">
    <property type="entry name" value="DUF1275"/>
</dbReference>
<dbReference type="Pfam" id="PF06912">
    <property type="entry name" value="DUF1275"/>
    <property type="match status" value="1"/>
</dbReference>
<evidence type="ECO:0000256" key="1">
    <source>
        <dbReference type="SAM" id="Phobius"/>
    </source>
</evidence>
<feature type="transmembrane region" description="Helical" evidence="1">
    <location>
        <begin position="125"/>
        <end position="144"/>
    </location>
</feature>
<feature type="transmembrane region" description="Helical" evidence="1">
    <location>
        <begin position="96"/>
        <end position="118"/>
    </location>
</feature>
<proteinExistence type="predicted"/>
<reference evidence="2" key="1">
    <citation type="submission" date="2022-11" db="EMBL/GenBank/DDBJ databases">
        <authorList>
            <person name="Somphong A."/>
            <person name="Phongsopitanun W."/>
        </authorList>
    </citation>
    <scope>NUCLEOTIDE SEQUENCE</scope>
    <source>
        <strain evidence="2">Pm04-4</strain>
    </source>
</reference>
<organism evidence="2 3">
    <name type="scientific">Paractinoplanes pyxinae</name>
    <dbReference type="NCBI Taxonomy" id="2997416"/>
    <lineage>
        <taxon>Bacteria</taxon>
        <taxon>Bacillati</taxon>
        <taxon>Actinomycetota</taxon>
        <taxon>Actinomycetes</taxon>
        <taxon>Micromonosporales</taxon>
        <taxon>Micromonosporaceae</taxon>
        <taxon>Paractinoplanes</taxon>
    </lineage>
</organism>
<keyword evidence="3" id="KW-1185">Reference proteome</keyword>
<evidence type="ECO:0000313" key="3">
    <source>
        <dbReference type="Proteomes" id="UP001151002"/>
    </source>
</evidence>
<dbReference type="Proteomes" id="UP001151002">
    <property type="component" value="Unassembled WGS sequence"/>
</dbReference>
<accession>A0ABT4B2U9</accession>
<gene>
    <name evidence="2" type="ORF">OWR29_22720</name>
</gene>
<protein>
    <submittedName>
        <fullName evidence="2">YoaK family protein</fullName>
    </submittedName>
</protein>
<comment type="caution">
    <text evidence="2">The sequence shown here is derived from an EMBL/GenBank/DDBJ whole genome shotgun (WGS) entry which is preliminary data.</text>
</comment>
<keyword evidence="1" id="KW-0472">Membrane</keyword>
<dbReference type="PANTHER" id="PTHR37314">
    <property type="entry name" value="SLR0142 PROTEIN"/>
    <property type="match status" value="1"/>
</dbReference>
<name>A0ABT4B2U9_9ACTN</name>